<evidence type="ECO:0008006" key="10">
    <source>
        <dbReference type="Google" id="ProtNLM"/>
    </source>
</evidence>
<dbReference type="PROSITE" id="PS50040">
    <property type="entry name" value="EF1G_C"/>
    <property type="match status" value="1"/>
</dbReference>
<dbReference type="GO" id="GO:0005634">
    <property type="term" value="C:nucleus"/>
    <property type="evidence" value="ECO:0007669"/>
    <property type="project" value="TreeGrafter"/>
</dbReference>
<dbReference type="InterPro" id="IPR010987">
    <property type="entry name" value="Glutathione-S-Trfase_C-like"/>
</dbReference>
<dbReference type="InterPro" id="IPR040079">
    <property type="entry name" value="Glutathione_S-Trfase"/>
</dbReference>
<dbReference type="Pfam" id="PF00043">
    <property type="entry name" value="GST_C"/>
    <property type="match status" value="1"/>
</dbReference>
<dbReference type="InterPro" id="IPR036433">
    <property type="entry name" value="EF1B_G_C_sf"/>
</dbReference>
<evidence type="ECO:0000259" key="5">
    <source>
        <dbReference type="PROSITE" id="PS50040"/>
    </source>
</evidence>
<dbReference type="Gene3D" id="3.30.70.1010">
    <property type="entry name" value="Translation elongation factor EF1B, gamma chain, conserved domain"/>
    <property type="match status" value="1"/>
</dbReference>
<evidence type="ECO:0000313" key="8">
    <source>
        <dbReference type="EMBL" id="PPR01577.1"/>
    </source>
</evidence>
<proteinExistence type="predicted"/>
<comment type="caution">
    <text evidence="8">The sequence shown here is derived from an EMBL/GenBank/DDBJ whole genome shotgun (WGS) entry which is preliminary data.</text>
</comment>
<feature type="domain" description="GST N-terminal" evidence="6">
    <location>
        <begin position="3"/>
        <end position="85"/>
    </location>
</feature>
<dbReference type="SMART" id="SM01183">
    <property type="entry name" value="EF1G"/>
    <property type="match status" value="1"/>
</dbReference>
<feature type="compositionally biased region" description="Basic and acidic residues" evidence="4">
    <location>
        <begin position="236"/>
        <end position="246"/>
    </location>
</feature>
<dbReference type="CDD" id="cd03044">
    <property type="entry name" value="GST_N_EF1Bgamma"/>
    <property type="match status" value="1"/>
</dbReference>
<dbReference type="SUPFAM" id="SSF47616">
    <property type="entry name" value="GST C-terminal domain-like"/>
    <property type="match status" value="1"/>
</dbReference>
<dbReference type="InterPro" id="IPR036282">
    <property type="entry name" value="Glutathione-S-Trfase_C_sf"/>
</dbReference>
<dbReference type="CDD" id="cd03181">
    <property type="entry name" value="GST_C_EF1Bgamma_like"/>
    <property type="match status" value="1"/>
</dbReference>
<evidence type="ECO:0000256" key="4">
    <source>
        <dbReference type="SAM" id="MobiDB-lite"/>
    </source>
</evidence>
<dbReference type="Proteomes" id="UP000284842">
    <property type="component" value="Unassembled WGS sequence"/>
</dbReference>
<dbReference type="InterPro" id="IPR050802">
    <property type="entry name" value="EF-GSTs"/>
</dbReference>
<dbReference type="InterPro" id="IPR036249">
    <property type="entry name" value="Thioredoxin-like_sf"/>
</dbReference>
<evidence type="ECO:0000256" key="1">
    <source>
        <dbReference type="ARBA" id="ARBA00022768"/>
    </source>
</evidence>
<dbReference type="FunFam" id="3.40.30.10:FF:000142">
    <property type="entry name" value="Elongation factor 1 gamma"/>
    <property type="match status" value="1"/>
</dbReference>
<dbReference type="GO" id="GO:0003746">
    <property type="term" value="F:translation elongation factor activity"/>
    <property type="evidence" value="ECO:0007669"/>
    <property type="project" value="UniProtKB-UniRule"/>
</dbReference>
<dbReference type="PROSITE" id="PS50404">
    <property type="entry name" value="GST_NTER"/>
    <property type="match status" value="1"/>
</dbReference>
<dbReference type="Pfam" id="PF02798">
    <property type="entry name" value="GST_N"/>
    <property type="match status" value="1"/>
</dbReference>
<dbReference type="FunCoup" id="A0A409YEY4">
    <property type="interactions" value="558"/>
</dbReference>
<dbReference type="InterPro" id="IPR001662">
    <property type="entry name" value="EF1B_G_C"/>
</dbReference>
<dbReference type="Gene3D" id="3.40.30.10">
    <property type="entry name" value="Glutaredoxin"/>
    <property type="match status" value="1"/>
</dbReference>
<dbReference type="Gene3D" id="1.20.1050.10">
    <property type="match status" value="1"/>
</dbReference>
<name>A0A409YEY4_9AGAR</name>
<protein>
    <recommendedName>
        <fullName evidence="10">Elongation factor 1-gamma</fullName>
    </recommendedName>
</protein>
<evidence type="ECO:0000256" key="2">
    <source>
        <dbReference type="ARBA" id="ARBA00022917"/>
    </source>
</evidence>
<dbReference type="SUPFAM" id="SSF89942">
    <property type="entry name" value="eEF1-gamma domain"/>
    <property type="match status" value="1"/>
</dbReference>
<organism evidence="8 9">
    <name type="scientific">Panaeolus cyanescens</name>
    <dbReference type="NCBI Taxonomy" id="181874"/>
    <lineage>
        <taxon>Eukaryota</taxon>
        <taxon>Fungi</taxon>
        <taxon>Dikarya</taxon>
        <taxon>Basidiomycota</taxon>
        <taxon>Agaricomycotina</taxon>
        <taxon>Agaricomycetes</taxon>
        <taxon>Agaricomycetidae</taxon>
        <taxon>Agaricales</taxon>
        <taxon>Agaricineae</taxon>
        <taxon>Galeropsidaceae</taxon>
        <taxon>Panaeolus</taxon>
    </lineage>
</organism>
<reference evidence="8 9" key="1">
    <citation type="journal article" date="2018" name="Evol. Lett.">
        <title>Horizontal gene cluster transfer increased hallucinogenic mushroom diversity.</title>
        <authorList>
            <person name="Reynolds H.T."/>
            <person name="Vijayakumar V."/>
            <person name="Gluck-Thaler E."/>
            <person name="Korotkin H.B."/>
            <person name="Matheny P.B."/>
            <person name="Slot J.C."/>
        </authorList>
    </citation>
    <scope>NUCLEOTIDE SEQUENCE [LARGE SCALE GENOMIC DNA]</scope>
    <source>
        <strain evidence="8 9">2629</strain>
    </source>
</reference>
<dbReference type="InterPro" id="IPR004045">
    <property type="entry name" value="Glutathione_S-Trfase_N"/>
</dbReference>
<evidence type="ECO:0000256" key="3">
    <source>
        <dbReference type="PROSITE-ProRule" id="PRU00519"/>
    </source>
</evidence>
<keyword evidence="2 3" id="KW-0648">Protein biosynthesis</keyword>
<evidence type="ECO:0000259" key="7">
    <source>
        <dbReference type="PROSITE" id="PS50405"/>
    </source>
</evidence>
<dbReference type="FunFam" id="1.20.1050.10:FF:000006">
    <property type="entry name" value="Elongation factor 1 gamma"/>
    <property type="match status" value="1"/>
</dbReference>
<keyword evidence="9" id="KW-1185">Reference proteome</keyword>
<dbReference type="SFLD" id="SFLDS00019">
    <property type="entry name" value="Glutathione_Transferase_(cytos"/>
    <property type="match status" value="1"/>
</dbReference>
<dbReference type="AlphaFoldDB" id="A0A409YEY4"/>
<accession>A0A409YEY4</accession>
<sequence length="422" mass="46897">MPSAGTLWTVPAQPSGKVIRAVAALGGVEIALPAAYEHFVDNKKPEFLSKFPHGKIPAWEGADGFKLFEGAAIARYIASLAPNSGLLGNATEDAALVDQWIHLAESEVDVHTNSIRLLVSGQIPYNKPTHTTLLERQLRALKTLDAHLKLNTFFVGERITLADLFVAGLIQKAVTFTVDATTRASLPNLIRHLETIVNQPKLKEIYGETVYTEKGVQYVPPAKEKKAEAPKPAAAPKEKKPAKKEVEEEDDDEPAAPAAPKPKNPLDDLPKSTFNLEDWKRAYSNKETRGAGGALEWFYENFDYDGFSIWRIDFKYNEELTQTFMSANQITGFFNRLEASRKYLFGSMGVLGTNNDNRLSGALIVRGQDIKAGVDCAPDWESYEYKKLDVKGNEEDKKFFEAALAWDLEIDGKTWTDGKNFK</sequence>
<evidence type="ECO:0000313" key="9">
    <source>
        <dbReference type="Proteomes" id="UP000284842"/>
    </source>
</evidence>
<dbReference type="FunFam" id="3.30.70.1010:FF:000001">
    <property type="entry name" value="Elongation factor 1-gamma 1"/>
    <property type="match status" value="1"/>
</dbReference>
<feature type="domain" description="EF-1-gamma C-terminal" evidence="5">
    <location>
        <begin position="262"/>
        <end position="422"/>
    </location>
</feature>
<dbReference type="Pfam" id="PF00647">
    <property type="entry name" value="EF1G"/>
    <property type="match status" value="1"/>
</dbReference>
<dbReference type="InterPro" id="IPR004046">
    <property type="entry name" value="GST_C"/>
</dbReference>
<dbReference type="PROSITE" id="PS50405">
    <property type="entry name" value="GST_CTER"/>
    <property type="match status" value="1"/>
</dbReference>
<dbReference type="GO" id="GO:0005737">
    <property type="term" value="C:cytoplasm"/>
    <property type="evidence" value="ECO:0007669"/>
    <property type="project" value="TreeGrafter"/>
</dbReference>
<dbReference type="PANTHER" id="PTHR43986:SF1">
    <property type="entry name" value="ELONGATION FACTOR 1-GAMMA"/>
    <property type="match status" value="1"/>
</dbReference>
<keyword evidence="1 3" id="KW-0251">Elongation factor</keyword>
<feature type="domain" description="GST C-terminal" evidence="7">
    <location>
        <begin position="90"/>
        <end position="222"/>
    </location>
</feature>
<dbReference type="SUPFAM" id="SSF52833">
    <property type="entry name" value="Thioredoxin-like"/>
    <property type="match status" value="1"/>
</dbReference>
<gene>
    <name evidence="8" type="ORF">CVT24_005868</name>
</gene>
<feature type="region of interest" description="Disordered" evidence="4">
    <location>
        <begin position="222"/>
        <end position="271"/>
    </location>
</feature>
<evidence type="ECO:0000259" key="6">
    <source>
        <dbReference type="PROSITE" id="PS50404"/>
    </source>
</evidence>
<dbReference type="PANTHER" id="PTHR43986">
    <property type="entry name" value="ELONGATION FACTOR 1-GAMMA"/>
    <property type="match status" value="1"/>
</dbReference>
<dbReference type="STRING" id="181874.A0A409YEY4"/>
<dbReference type="EMBL" id="NHTK01001235">
    <property type="protein sequence ID" value="PPR01577.1"/>
    <property type="molecule type" value="Genomic_DNA"/>
</dbReference>
<dbReference type="OrthoDB" id="249703at2759"/>
<dbReference type="InParanoid" id="A0A409YEY4"/>